<dbReference type="AlphaFoldDB" id="A0A366H895"/>
<dbReference type="InterPro" id="IPR029030">
    <property type="entry name" value="Caspase-like_dom_sf"/>
</dbReference>
<dbReference type="GO" id="GO:0005737">
    <property type="term" value="C:cytoplasm"/>
    <property type="evidence" value="ECO:0007669"/>
    <property type="project" value="TreeGrafter"/>
</dbReference>
<dbReference type="InterPro" id="IPR050452">
    <property type="entry name" value="Metacaspase"/>
</dbReference>
<evidence type="ECO:0000313" key="3">
    <source>
        <dbReference type="Proteomes" id="UP000253426"/>
    </source>
</evidence>
<dbReference type="PANTHER" id="PTHR48104:SF30">
    <property type="entry name" value="METACASPASE-1"/>
    <property type="match status" value="1"/>
</dbReference>
<dbReference type="InterPro" id="IPR011600">
    <property type="entry name" value="Pept_C14_caspase"/>
</dbReference>
<dbReference type="PANTHER" id="PTHR48104">
    <property type="entry name" value="METACASPASE-4"/>
    <property type="match status" value="1"/>
</dbReference>
<organism evidence="2 3">
    <name type="scientific">Roseimicrobium gellanilyticum</name>
    <dbReference type="NCBI Taxonomy" id="748857"/>
    <lineage>
        <taxon>Bacteria</taxon>
        <taxon>Pseudomonadati</taxon>
        <taxon>Verrucomicrobiota</taxon>
        <taxon>Verrucomicrobiia</taxon>
        <taxon>Verrucomicrobiales</taxon>
        <taxon>Verrucomicrobiaceae</taxon>
        <taxon>Roseimicrobium</taxon>
    </lineage>
</organism>
<dbReference type="EMBL" id="QNRR01000013">
    <property type="protein sequence ID" value="RBP37786.1"/>
    <property type="molecule type" value="Genomic_DNA"/>
</dbReference>
<reference evidence="2 3" key="1">
    <citation type="submission" date="2018-06" db="EMBL/GenBank/DDBJ databases">
        <title>Genomic Encyclopedia of Type Strains, Phase IV (KMG-IV): sequencing the most valuable type-strain genomes for metagenomic binning, comparative biology and taxonomic classification.</title>
        <authorList>
            <person name="Goeker M."/>
        </authorList>
    </citation>
    <scope>NUCLEOTIDE SEQUENCE [LARGE SCALE GENOMIC DNA]</scope>
    <source>
        <strain evidence="2 3">DSM 25532</strain>
    </source>
</reference>
<dbReference type="Pfam" id="PF00656">
    <property type="entry name" value="Peptidase_C14"/>
    <property type="match status" value="1"/>
</dbReference>
<comment type="caution">
    <text evidence="2">The sequence shown here is derived from an EMBL/GenBank/DDBJ whole genome shotgun (WGS) entry which is preliminary data.</text>
</comment>
<accession>A0A366H895</accession>
<feature type="domain" description="Peptidase C14 caspase" evidence="1">
    <location>
        <begin position="40"/>
        <end position="293"/>
    </location>
</feature>
<keyword evidence="3" id="KW-1185">Reference proteome</keyword>
<evidence type="ECO:0000259" key="1">
    <source>
        <dbReference type="Pfam" id="PF00656"/>
    </source>
</evidence>
<dbReference type="SUPFAM" id="SSF52129">
    <property type="entry name" value="Caspase-like"/>
    <property type="match status" value="1"/>
</dbReference>
<protein>
    <submittedName>
        <fullName evidence="2">Caspase domain-containing protein</fullName>
    </submittedName>
</protein>
<dbReference type="Gene3D" id="3.40.50.1460">
    <property type="match status" value="1"/>
</dbReference>
<name>A0A366H895_9BACT</name>
<dbReference type="GO" id="GO:0006508">
    <property type="term" value="P:proteolysis"/>
    <property type="evidence" value="ECO:0007669"/>
    <property type="project" value="InterPro"/>
</dbReference>
<gene>
    <name evidence="2" type="ORF">DES53_113169</name>
</gene>
<evidence type="ECO:0000313" key="2">
    <source>
        <dbReference type="EMBL" id="RBP37786.1"/>
    </source>
</evidence>
<dbReference type="Proteomes" id="UP000253426">
    <property type="component" value="Unassembled WGS sequence"/>
</dbReference>
<dbReference type="GO" id="GO:0004197">
    <property type="term" value="F:cysteine-type endopeptidase activity"/>
    <property type="evidence" value="ECO:0007669"/>
    <property type="project" value="InterPro"/>
</dbReference>
<sequence length="310" mass="32322">MTALLMSCLSACSSTKVADSEGASNAPENGGVAPGTGKAVALAVGVNKVAPGPYNGGLKLLKNCVHDAKAMAGIAKARGFTATTLLDGQATRAAVRKQILSYAGSLKSGDIFVFSYAGHGSQAPDKNNDGEDDGLDETLCLYDGQMLDDELAEMWTHFAKGVRIAVYFDSCHSGTGLKNFDPGQPASPASGELTRTVPWSIQEKILALDANKDLGRGVPSERDSVGTTQASVLLISACQDDEEAGDGLGGNGTFTGALLGVWRNGAFSGSYRRFHTDIRNAIPAGALQKPNFYLAGKDNPAFISQTPWTK</sequence>
<proteinExistence type="predicted"/>